<feature type="compositionally biased region" description="Basic residues" evidence="9">
    <location>
        <begin position="1"/>
        <end position="10"/>
    </location>
</feature>
<sequence length="327" mass="34590">MDASPAKRRVLGALDPNACSPNPKARHDGKLSTPALSPVKLGRPFVPRQEETTTRERDALSKTPERDAESRKRSSPSSLGMVSREVGEGEPVAKRACLDDGAREAAQRGAEVRGQKAEILRLRLGLASYKVRTNQTDVPLDRLEMRHLGPSRALSRPGSFSYNRNSPHRDQGATSASASFPGTGAHATSGVGRGTRRPLPGAPPRRESSSLSVGSAAEGSAPEQEQGERQEGGLGAGGGVDRLDRHQQPQRQDLHSHNHHQHQRRQSEVVGTRGYAEAGVPPRPRTATDGVAAPGPTGKGSLVADGEEEDLEGRGGAASGLLSLARS</sequence>
<evidence type="ECO:0000313" key="11">
    <source>
        <dbReference type="Proteomes" id="UP001197093"/>
    </source>
</evidence>
<dbReference type="Proteomes" id="UP001197093">
    <property type="component" value="Unassembled WGS sequence"/>
</dbReference>
<evidence type="ECO:0000256" key="9">
    <source>
        <dbReference type="SAM" id="MobiDB-lite"/>
    </source>
</evidence>
<evidence type="ECO:0000256" key="2">
    <source>
        <dbReference type="ARBA" id="ARBA00004496"/>
    </source>
</evidence>
<accession>A0AAD4F2J6</accession>
<organism evidence="10 11">
    <name type="scientific">Staphylotrichum longicolle</name>
    <dbReference type="NCBI Taxonomy" id="669026"/>
    <lineage>
        <taxon>Eukaryota</taxon>
        <taxon>Fungi</taxon>
        <taxon>Dikarya</taxon>
        <taxon>Ascomycota</taxon>
        <taxon>Pezizomycotina</taxon>
        <taxon>Sordariomycetes</taxon>
        <taxon>Sordariomycetidae</taxon>
        <taxon>Sordariales</taxon>
        <taxon>Chaetomiaceae</taxon>
        <taxon>Staphylotrichum</taxon>
    </lineage>
</organism>
<evidence type="ECO:0000256" key="1">
    <source>
        <dbReference type="ARBA" id="ARBA00004123"/>
    </source>
</evidence>
<evidence type="ECO:0000313" key="10">
    <source>
        <dbReference type="EMBL" id="KAG7290332.1"/>
    </source>
</evidence>
<keyword evidence="6" id="KW-0805">Transcription regulation</keyword>
<keyword evidence="4" id="KW-0963">Cytoplasm</keyword>
<dbReference type="GO" id="GO:0005634">
    <property type="term" value="C:nucleus"/>
    <property type="evidence" value="ECO:0007669"/>
    <property type="project" value="UniProtKB-SubCell"/>
</dbReference>
<feature type="compositionally biased region" description="Basic and acidic residues" evidence="9">
    <location>
        <begin position="241"/>
        <end position="256"/>
    </location>
</feature>
<dbReference type="InterPro" id="IPR013734">
    <property type="entry name" value="TF_Nrm1/Whi5"/>
</dbReference>
<keyword evidence="11" id="KW-1185">Reference proteome</keyword>
<dbReference type="EMBL" id="JAHCVI010000001">
    <property type="protein sequence ID" value="KAG7290332.1"/>
    <property type="molecule type" value="Genomic_DNA"/>
</dbReference>
<evidence type="ECO:0000256" key="3">
    <source>
        <dbReference type="ARBA" id="ARBA00006922"/>
    </source>
</evidence>
<evidence type="ECO:0000256" key="8">
    <source>
        <dbReference type="ARBA" id="ARBA00023242"/>
    </source>
</evidence>
<feature type="compositionally biased region" description="Basic and acidic residues" evidence="9">
    <location>
        <begin position="48"/>
        <end position="72"/>
    </location>
</feature>
<reference evidence="10" key="1">
    <citation type="submission" date="2023-02" db="EMBL/GenBank/DDBJ databases">
        <authorList>
            <person name="Palmer J.M."/>
        </authorList>
    </citation>
    <scope>NUCLEOTIDE SEQUENCE</scope>
    <source>
        <strain evidence="10">FW57</strain>
    </source>
</reference>
<keyword evidence="8" id="KW-0539">Nucleus</keyword>
<feature type="compositionally biased region" description="Basic and acidic residues" evidence="9">
    <location>
        <begin position="85"/>
        <end position="95"/>
    </location>
</feature>
<keyword evidence="7" id="KW-0804">Transcription</keyword>
<feature type="region of interest" description="Disordered" evidence="9">
    <location>
        <begin position="1"/>
        <end position="95"/>
    </location>
</feature>
<evidence type="ECO:0000256" key="7">
    <source>
        <dbReference type="ARBA" id="ARBA00023163"/>
    </source>
</evidence>
<keyword evidence="5" id="KW-0678">Repressor</keyword>
<evidence type="ECO:0000256" key="4">
    <source>
        <dbReference type="ARBA" id="ARBA00022490"/>
    </source>
</evidence>
<comment type="subcellular location">
    <subcellularLocation>
        <location evidence="2">Cytoplasm</location>
    </subcellularLocation>
    <subcellularLocation>
        <location evidence="1">Nucleus</location>
    </subcellularLocation>
</comment>
<evidence type="ECO:0000256" key="6">
    <source>
        <dbReference type="ARBA" id="ARBA00023015"/>
    </source>
</evidence>
<proteinExistence type="inferred from homology"/>
<name>A0AAD4F2J6_9PEZI</name>
<comment type="caution">
    <text evidence="10">The sequence shown here is derived from an EMBL/GenBank/DDBJ whole genome shotgun (WGS) entry which is preliminary data.</text>
</comment>
<dbReference type="GO" id="GO:0005737">
    <property type="term" value="C:cytoplasm"/>
    <property type="evidence" value="ECO:0007669"/>
    <property type="project" value="UniProtKB-SubCell"/>
</dbReference>
<gene>
    <name evidence="10" type="ORF">NEMBOFW57_000332</name>
</gene>
<dbReference type="Pfam" id="PF08528">
    <property type="entry name" value="Whi5"/>
    <property type="match status" value="1"/>
</dbReference>
<comment type="similarity">
    <text evidence="3">Belongs to the WHI5/NRM1 family.</text>
</comment>
<protein>
    <submittedName>
        <fullName evidence="10">Uncharacterized protein</fullName>
    </submittedName>
</protein>
<feature type="region of interest" description="Disordered" evidence="9">
    <location>
        <begin position="126"/>
        <end position="327"/>
    </location>
</feature>
<evidence type="ECO:0000256" key="5">
    <source>
        <dbReference type="ARBA" id="ARBA00022491"/>
    </source>
</evidence>
<dbReference type="AlphaFoldDB" id="A0AAD4F2J6"/>